<evidence type="ECO:0000313" key="2">
    <source>
        <dbReference type="Proteomes" id="UP001473302"/>
    </source>
</evidence>
<organism evidence="1 2">
    <name type="scientific">Mucor flavus</name>
    <dbReference type="NCBI Taxonomy" id="439312"/>
    <lineage>
        <taxon>Eukaryota</taxon>
        <taxon>Fungi</taxon>
        <taxon>Fungi incertae sedis</taxon>
        <taxon>Mucoromycota</taxon>
        <taxon>Mucoromycotina</taxon>
        <taxon>Mucoromycetes</taxon>
        <taxon>Mucorales</taxon>
        <taxon>Mucorineae</taxon>
        <taxon>Mucoraceae</taxon>
        <taxon>Mucor</taxon>
    </lineage>
</organism>
<name>A0ABP9YR36_9FUNG</name>
<keyword evidence="2" id="KW-1185">Reference proteome</keyword>
<proteinExistence type="predicted"/>
<dbReference type="Proteomes" id="UP001473302">
    <property type="component" value="Unassembled WGS sequence"/>
</dbReference>
<reference evidence="1 2" key="1">
    <citation type="submission" date="2024-04" db="EMBL/GenBank/DDBJ databases">
        <title>genome sequences of Mucor flavus KT1a and Helicostylum pulchrum KT1b strains isolated from the surface of a dry-aged beef.</title>
        <authorList>
            <person name="Toyotome T."/>
            <person name="Hosono M."/>
            <person name="Torimaru M."/>
            <person name="Fukuda K."/>
            <person name="Mikami N."/>
        </authorList>
    </citation>
    <scope>NUCLEOTIDE SEQUENCE [LARGE SCALE GENOMIC DNA]</scope>
    <source>
        <strain evidence="1 2">KT1a</strain>
    </source>
</reference>
<sequence>MSFSEEELQEIKGNPTLKATTPIPKELRDCINSYNCTFTQKIRRNLAKRPLWEVERIDDSSEQIDYGISKYHDFGWVKLTMHSLLREYECGSLNSPKKELWYNIHI</sequence>
<dbReference type="EMBL" id="BAABUK010000004">
    <property type="protein sequence ID" value="GAA5809312.1"/>
    <property type="molecule type" value="Genomic_DNA"/>
</dbReference>
<accession>A0ABP9YR36</accession>
<gene>
    <name evidence="1" type="ORF">MFLAVUS_002719</name>
</gene>
<evidence type="ECO:0000313" key="1">
    <source>
        <dbReference type="EMBL" id="GAA5809312.1"/>
    </source>
</evidence>
<comment type="caution">
    <text evidence="1">The sequence shown here is derived from an EMBL/GenBank/DDBJ whole genome shotgun (WGS) entry which is preliminary data.</text>
</comment>
<protein>
    <submittedName>
        <fullName evidence="1">Uncharacterized protein</fullName>
    </submittedName>
</protein>